<keyword evidence="1" id="KW-0472">Membrane</keyword>
<feature type="transmembrane region" description="Helical" evidence="1">
    <location>
        <begin position="126"/>
        <end position="150"/>
    </location>
</feature>
<accession>A0A382BPH7</accession>
<organism evidence="2">
    <name type="scientific">marine metagenome</name>
    <dbReference type="NCBI Taxonomy" id="408172"/>
    <lineage>
        <taxon>unclassified sequences</taxon>
        <taxon>metagenomes</taxon>
        <taxon>ecological metagenomes</taxon>
    </lineage>
</organism>
<reference evidence="2" key="1">
    <citation type="submission" date="2018-05" db="EMBL/GenBank/DDBJ databases">
        <authorList>
            <person name="Lanie J.A."/>
            <person name="Ng W.-L."/>
            <person name="Kazmierczak K.M."/>
            <person name="Andrzejewski T.M."/>
            <person name="Davidsen T.M."/>
            <person name="Wayne K.J."/>
            <person name="Tettelin H."/>
            <person name="Glass J.I."/>
            <person name="Rusch D."/>
            <person name="Podicherti R."/>
            <person name="Tsui H.-C.T."/>
            <person name="Winkler M.E."/>
        </authorList>
    </citation>
    <scope>NUCLEOTIDE SEQUENCE</scope>
</reference>
<feature type="transmembrane region" description="Helical" evidence="1">
    <location>
        <begin position="170"/>
        <end position="187"/>
    </location>
</feature>
<proteinExistence type="predicted"/>
<protein>
    <submittedName>
        <fullName evidence="2">Uncharacterized protein</fullName>
    </submittedName>
</protein>
<gene>
    <name evidence="2" type="ORF">METZ01_LOCUS168285</name>
</gene>
<dbReference type="AlphaFoldDB" id="A0A382BPH7"/>
<keyword evidence="1" id="KW-0812">Transmembrane</keyword>
<name>A0A382BPH7_9ZZZZ</name>
<evidence type="ECO:0000256" key="1">
    <source>
        <dbReference type="SAM" id="Phobius"/>
    </source>
</evidence>
<dbReference type="EMBL" id="UINC01030666">
    <property type="protein sequence ID" value="SVB15431.1"/>
    <property type="molecule type" value="Genomic_DNA"/>
</dbReference>
<sequence length="196" mass="20697">MAAGGLFAKLLRIPGKVLGVSGKFGDFAAKYGVGANRFKHFEDVKTFRNVTGKNKSIATRVVTENEQMIDDAFLANKSKTQSIDLMSEQLDEAGIVLTDAKRRNLAKLIIEDGMEFTRKTNRVSKFASAGGTLTILGVGAVVGGAIADWINSKLGGMLSGLLNPASESTLGSMIVLGVVVIGSVYILNTTKQVLGS</sequence>
<keyword evidence="1" id="KW-1133">Transmembrane helix</keyword>
<evidence type="ECO:0000313" key="2">
    <source>
        <dbReference type="EMBL" id="SVB15431.1"/>
    </source>
</evidence>